<evidence type="ECO:0000256" key="3">
    <source>
        <dbReference type="ARBA" id="ARBA00022553"/>
    </source>
</evidence>
<keyword evidence="6" id="KW-0547">Nucleotide-binding</keyword>
<organism evidence="15">
    <name type="scientific">marine sediment metagenome</name>
    <dbReference type="NCBI Taxonomy" id="412755"/>
    <lineage>
        <taxon>unclassified sequences</taxon>
        <taxon>metagenomes</taxon>
        <taxon>ecological metagenomes</taxon>
    </lineage>
</organism>
<protein>
    <recommendedName>
        <fullName evidence="16">Histidine kinase domain-containing protein</fullName>
    </recommendedName>
</protein>
<evidence type="ECO:0000313" key="15">
    <source>
        <dbReference type="EMBL" id="KKL99880.1"/>
    </source>
</evidence>
<dbReference type="PANTHER" id="PTHR43065:SF10">
    <property type="entry name" value="PEROXIDE STRESS-ACTIVATED HISTIDINE KINASE MAK3"/>
    <property type="match status" value="1"/>
</dbReference>
<dbReference type="AlphaFoldDB" id="A0A0F9J1V3"/>
<dbReference type="InterPro" id="IPR035965">
    <property type="entry name" value="PAS-like_dom_sf"/>
</dbReference>
<evidence type="ECO:0000259" key="14">
    <source>
        <dbReference type="PROSITE" id="PS50112"/>
    </source>
</evidence>
<dbReference type="InterPro" id="IPR004358">
    <property type="entry name" value="Sig_transdc_His_kin-like_C"/>
</dbReference>
<dbReference type="Gene3D" id="3.30.565.10">
    <property type="entry name" value="Histidine kinase-like ATPase, C-terminal domain"/>
    <property type="match status" value="1"/>
</dbReference>
<sequence>MVMNTIVTPLLYRHSQRRAFPIVIANIKRLVIGGLVLAGFLFGVAVGGFYSLVDMGLKSFEAVTIFAPAFFFGLYWKRGNKKGAIAGISAGFIIWCYTLLMPMFIKTGLINADGALGFILHSRMLNPHALFGLEGLDQWTHSLFWGLFFNVVLYAGVSILTSQDEEEERQALMFVERFYPDIGSAAGSIEEIEDILVQFVGEDEARNIVDGFITTRGTERDNLTGTDMMMLREEARRALSGMMGSSIASMVLRERLPHTEKERADLLRSVKEVGMSLRLSRQELATANRDLALLKEFSENIIESLPLGVATLDERRRVQYWNHGMERISGVEKKDALGVPSDMVLKRVSPNLVFPEVREGPISCMWGERALDGQVTRLTGQHPGYVVVLEDVTERKKIEEELMTASKHASIGRLSAGVSHEIGNPLAAISSLVQELLAEEPSSQVRDSLDTALSHVNRIARIVRDLSDFARITPREKSPADVRQALEKTLSLVRYDKNFRNISISTDLDPMPLMRVDPDRLQQVFLNLILNARDSMPGGGDLRISLKRNKDFAEFVFEDSGSGIDPEIVDNIFDPFFTTKRPAKGTGLGLSVSYSIIKDHGGTIELESLTAPAGTFKRKRIGTRFVVRLPLEVTDSF</sequence>
<name>A0A0F9J1V3_9ZZZZ</name>
<dbReference type="InterPro" id="IPR003661">
    <property type="entry name" value="HisK_dim/P_dom"/>
</dbReference>
<evidence type="ECO:0000259" key="13">
    <source>
        <dbReference type="PROSITE" id="PS50109"/>
    </source>
</evidence>
<keyword evidence="9 12" id="KW-1133">Transmembrane helix</keyword>
<accession>A0A0F9J1V3</accession>
<evidence type="ECO:0008006" key="16">
    <source>
        <dbReference type="Google" id="ProtNLM"/>
    </source>
</evidence>
<dbReference type="SUPFAM" id="SSF47384">
    <property type="entry name" value="Homodimeric domain of signal transducing histidine kinase"/>
    <property type="match status" value="1"/>
</dbReference>
<feature type="transmembrane region" description="Helical" evidence="12">
    <location>
        <begin position="83"/>
        <end position="105"/>
    </location>
</feature>
<feature type="domain" description="Histidine kinase" evidence="13">
    <location>
        <begin position="417"/>
        <end position="633"/>
    </location>
</feature>
<dbReference type="Pfam" id="PF00512">
    <property type="entry name" value="HisKA"/>
    <property type="match status" value="1"/>
</dbReference>
<dbReference type="Pfam" id="PF02518">
    <property type="entry name" value="HATPase_c"/>
    <property type="match status" value="1"/>
</dbReference>
<evidence type="ECO:0000256" key="11">
    <source>
        <dbReference type="ARBA" id="ARBA00023136"/>
    </source>
</evidence>
<dbReference type="InterPro" id="IPR038377">
    <property type="entry name" value="Na/Glc_symporter_sf"/>
</dbReference>
<keyword evidence="8" id="KW-0067">ATP-binding</keyword>
<dbReference type="SUPFAM" id="SSF55874">
    <property type="entry name" value="ATPase domain of HSP90 chaperone/DNA topoisomerase II/histidine kinase"/>
    <property type="match status" value="1"/>
</dbReference>
<feature type="transmembrane region" description="Helical" evidence="12">
    <location>
        <begin position="30"/>
        <end position="53"/>
    </location>
</feature>
<dbReference type="InterPro" id="IPR036097">
    <property type="entry name" value="HisK_dim/P_sf"/>
</dbReference>
<keyword evidence="10" id="KW-0902">Two-component regulatory system</keyword>
<dbReference type="SMART" id="SM00387">
    <property type="entry name" value="HATPase_c"/>
    <property type="match status" value="1"/>
</dbReference>
<reference evidence="15" key="1">
    <citation type="journal article" date="2015" name="Nature">
        <title>Complex archaea that bridge the gap between prokaryotes and eukaryotes.</title>
        <authorList>
            <person name="Spang A."/>
            <person name="Saw J.H."/>
            <person name="Jorgensen S.L."/>
            <person name="Zaremba-Niedzwiedzka K."/>
            <person name="Martijn J."/>
            <person name="Lind A.E."/>
            <person name="van Eijk R."/>
            <person name="Schleper C."/>
            <person name="Guy L."/>
            <person name="Ettema T.J."/>
        </authorList>
    </citation>
    <scope>NUCLEOTIDE SEQUENCE</scope>
</reference>
<dbReference type="SMART" id="SM00091">
    <property type="entry name" value="PAS"/>
    <property type="match status" value="1"/>
</dbReference>
<evidence type="ECO:0000256" key="8">
    <source>
        <dbReference type="ARBA" id="ARBA00022840"/>
    </source>
</evidence>
<feature type="transmembrane region" description="Helical" evidence="12">
    <location>
        <begin position="59"/>
        <end position="76"/>
    </location>
</feature>
<keyword evidence="4" id="KW-0808">Transferase</keyword>
<dbReference type="PROSITE" id="PS50109">
    <property type="entry name" value="HIS_KIN"/>
    <property type="match status" value="1"/>
</dbReference>
<dbReference type="PROSITE" id="PS50112">
    <property type="entry name" value="PAS"/>
    <property type="match status" value="1"/>
</dbReference>
<keyword evidence="3" id="KW-0597">Phosphoprotein</keyword>
<gene>
    <name evidence="15" type="ORF">LCGC14_1809990</name>
</gene>
<dbReference type="Gene3D" id="3.30.450.20">
    <property type="entry name" value="PAS domain"/>
    <property type="match status" value="1"/>
</dbReference>
<keyword evidence="5 12" id="KW-0812">Transmembrane</keyword>
<dbReference type="GO" id="GO:0006355">
    <property type="term" value="P:regulation of DNA-templated transcription"/>
    <property type="evidence" value="ECO:0007669"/>
    <property type="project" value="InterPro"/>
</dbReference>
<dbReference type="InterPro" id="IPR005467">
    <property type="entry name" value="His_kinase_dom"/>
</dbReference>
<dbReference type="InterPro" id="IPR013767">
    <property type="entry name" value="PAS_fold"/>
</dbReference>
<dbReference type="GO" id="GO:0022857">
    <property type="term" value="F:transmembrane transporter activity"/>
    <property type="evidence" value="ECO:0007669"/>
    <property type="project" value="InterPro"/>
</dbReference>
<keyword evidence="11 12" id="KW-0472">Membrane</keyword>
<dbReference type="InterPro" id="IPR001734">
    <property type="entry name" value="Na/solute_symporter"/>
</dbReference>
<dbReference type="PANTHER" id="PTHR43065">
    <property type="entry name" value="SENSOR HISTIDINE KINASE"/>
    <property type="match status" value="1"/>
</dbReference>
<evidence type="ECO:0000256" key="12">
    <source>
        <dbReference type="SAM" id="Phobius"/>
    </source>
</evidence>
<dbReference type="InterPro" id="IPR003594">
    <property type="entry name" value="HATPase_dom"/>
</dbReference>
<evidence type="ECO:0000256" key="10">
    <source>
        <dbReference type="ARBA" id="ARBA00023012"/>
    </source>
</evidence>
<dbReference type="InterPro" id="IPR000014">
    <property type="entry name" value="PAS"/>
</dbReference>
<dbReference type="SMART" id="SM00388">
    <property type="entry name" value="HisKA"/>
    <property type="match status" value="1"/>
</dbReference>
<dbReference type="CDD" id="cd00082">
    <property type="entry name" value="HisKA"/>
    <property type="match status" value="1"/>
</dbReference>
<comment type="subcellular location">
    <subcellularLocation>
        <location evidence="1">Membrane</location>
        <topology evidence="1">Multi-pass membrane protein</topology>
    </subcellularLocation>
</comment>
<dbReference type="PROSITE" id="PS50283">
    <property type="entry name" value="NA_SOLUT_SYMP_3"/>
    <property type="match status" value="1"/>
</dbReference>
<dbReference type="InterPro" id="IPR036890">
    <property type="entry name" value="HATPase_C_sf"/>
</dbReference>
<evidence type="ECO:0000256" key="4">
    <source>
        <dbReference type="ARBA" id="ARBA00022679"/>
    </source>
</evidence>
<feature type="domain" description="PAS" evidence="14">
    <location>
        <begin position="294"/>
        <end position="351"/>
    </location>
</feature>
<evidence type="ECO:0000256" key="2">
    <source>
        <dbReference type="ARBA" id="ARBA00006434"/>
    </source>
</evidence>
<comment type="caution">
    <text evidence="15">The sequence shown here is derived from an EMBL/GenBank/DDBJ whole genome shotgun (WGS) entry which is preliminary data.</text>
</comment>
<evidence type="ECO:0000256" key="9">
    <source>
        <dbReference type="ARBA" id="ARBA00022989"/>
    </source>
</evidence>
<evidence type="ECO:0000256" key="7">
    <source>
        <dbReference type="ARBA" id="ARBA00022777"/>
    </source>
</evidence>
<dbReference type="Gene3D" id="1.10.287.130">
    <property type="match status" value="1"/>
</dbReference>
<evidence type="ECO:0000256" key="5">
    <source>
        <dbReference type="ARBA" id="ARBA00022692"/>
    </source>
</evidence>
<dbReference type="GO" id="GO:0016020">
    <property type="term" value="C:membrane"/>
    <property type="evidence" value="ECO:0007669"/>
    <property type="project" value="UniProtKB-SubCell"/>
</dbReference>
<comment type="similarity">
    <text evidence="2">Belongs to the sodium:solute symporter (SSF) (TC 2.A.21) family.</text>
</comment>
<dbReference type="PRINTS" id="PR00344">
    <property type="entry name" value="BCTRLSENSOR"/>
</dbReference>
<evidence type="ECO:0000256" key="1">
    <source>
        <dbReference type="ARBA" id="ARBA00004141"/>
    </source>
</evidence>
<dbReference type="EMBL" id="LAZR01017566">
    <property type="protein sequence ID" value="KKL99880.1"/>
    <property type="molecule type" value="Genomic_DNA"/>
</dbReference>
<dbReference type="Pfam" id="PF00989">
    <property type="entry name" value="PAS"/>
    <property type="match status" value="1"/>
</dbReference>
<dbReference type="Gene3D" id="1.20.1730.10">
    <property type="entry name" value="Sodium/glucose cotransporter"/>
    <property type="match status" value="1"/>
</dbReference>
<dbReference type="GO" id="GO:0005524">
    <property type="term" value="F:ATP binding"/>
    <property type="evidence" value="ECO:0007669"/>
    <property type="project" value="UniProtKB-KW"/>
</dbReference>
<evidence type="ECO:0000256" key="6">
    <source>
        <dbReference type="ARBA" id="ARBA00022741"/>
    </source>
</evidence>
<dbReference type="GO" id="GO:0000155">
    <property type="term" value="F:phosphorelay sensor kinase activity"/>
    <property type="evidence" value="ECO:0007669"/>
    <property type="project" value="InterPro"/>
</dbReference>
<proteinExistence type="inferred from homology"/>
<dbReference type="SUPFAM" id="SSF55785">
    <property type="entry name" value="PYP-like sensor domain (PAS domain)"/>
    <property type="match status" value="1"/>
</dbReference>
<keyword evidence="7" id="KW-0418">Kinase</keyword>